<feature type="transmembrane region" description="Helical" evidence="1">
    <location>
        <begin position="138"/>
        <end position="157"/>
    </location>
</feature>
<dbReference type="Proteomes" id="UP000002012">
    <property type="component" value="Chromosome"/>
</dbReference>
<dbReference type="eggNOG" id="COG1618">
    <property type="taxonomic scope" value="Bacteria"/>
</dbReference>
<dbReference type="HOGENOM" id="CLU_503194_0_0_0"/>
<dbReference type="GO" id="GO:0017111">
    <property type="term" value="F:ribonucleoside triphosphate phosphatase activity"/>
    <property type="evidence" value="ECO:0007669"/>
    <property type="project" value="InterPro"/>
</dbReference>
<dbReference type="SUPFAM" id="SSF52540">
    <property type="entry name" value="P-loop containing nucleoside triphosphate hydrolases"/>
    <property type="match status" value="1"/>
</dbReference>
<dbReference type="Pfam" id="PF03266">
    <property type="entry name" value="NTPase_1"/>
    <property type="match status" value="1"/>
</dbReference>
<feature type="transmembrane region" description="Helical" evidence="1">
    <location>
        <begin position="163"/>
        <end position="188"/>
    </location>
</feature>
<dbReference type="STRING" id="522772.Dacet_1597"/>
<feature type="transmembrane region" description="Helical" evidence="1">
    <location>
        <begin position="274"/>
        <end position="292"/>
    </location>
</feature>
<accession>D4H8L5</accession>
<reference evidence="2 3" key="1">
    <citation type="journal article" date="2010" name="Stand. Genomic Sci.">
        <title>Complete genome sequence of Denitrovibrio acetiphilus type strain (N2460).</title>
        <authorList>
            <person name="Kiss H."/>
            <person name="Lang E."/>
            <person name="Lapidus A."/>
            <person name="Copeland A."/>
            <person name="Nolan M."/>
            <person name="Glavina Del Rio T."/>
            <person name="Chen F."/>
            <person name="Lucas S."/>
            <person name="Tice H."/>
            <person name="Cheng J.F."/>
            <person name="Han C."/>
            <person name="Goodwin L."/>
            <person name="Pitluck S."/>
            <person name="Liolios K."/>
            <person name="Pati A."/>
            <person name="Ivanova N."/>
            <person name="Mavromatis K."/>
            <person name="Chen A."/>
            <person name="Palaniappan K."/>
            <person name="Land M."/>
            <person name="Hauser L."/>
            <person name="Chang Y.J."/>
            <person name="Jeffries C.D."/>
            <person name="Detter J.C."/>
            <person name="Brettin T."/>
            <person name="Spring S."/>
            <person name="Rohde M."/>
            <person name="Goker M."/>
            <person name="Woyke T."/>
            <person name="Bristow J."/>
            <person name="Eisen J.A."/>
            <person name="Markowitz V."/>
            <person name="Hugenholtz P."/>
            <person name="Kyrpides N.C."/>
            <person name="Klenk H.P."/>
        </authorList>
    </citation>
    <scope>NUCLEOTIDE SEQUENCE [LARGE SCALE GENOMIC DNA]</scope>
    <source>
        <strain evidence="3">DSM 12809 / NBRC 114555 / N2460</strain>
    </source>
</reference>
<name>D4H8L5_DENA2</name>
<protein>
    <submittedName>
        <fullName evidence="2">Nucleotide kinase-like protein</fullName>
    </submittedName>
</protein>
<dbReference type="AlphaFoldDB" id="D4H8L5"/>
<feature type="transmembrane region" description="Helical" evidence="1">
    <location>
        <begin position="106"/>
        <end position="126"/>
    </location>
</feature>
<dbReference type="Gene3D" id="3.40.50.300">
    <property type="entry name" value="P-loop containing nucleotide triphosphate hydrolases"/>
    <property type="match status" value="1"/>
</dbReference>
<dbReference type="InterPro" id="IPR004948">
    <property type="entry name" value="Nuc-triphosphatase_THEP1"/>
</dbReference>
<keyword evidence="3" id="KW-1185">Reference proteome</keyword>
<evidence type="ECO:0000313" key="3">
    <source>
        <dbReference type="Proteomes" id="UP000002012"/>
    </source>
</evidence>
<proteinExistence type="predicted"/>
<dbReference type="OrthoDB" id="1120593at2"/>
<dbReference type="KEGG" id="dap:Dacet_1597"/>
<keyword evidence="1" id="KW-0472">Membrane</keyword>
<gene>
    <name evidence="2" type="ordered locus">Dacet_1597</name>
</gene>
<keyword evidence="2" id="KW-0808">Transferase</keyword>
<sequence>MTKDKTTLQNKWERGAVAGGVWGTSELLLGSLLHNLKVPMKGYIMASIGIALLSGINARWREQGLFWRAGLTAAILKFFSPSHKIINPAISISFEGCLMEAGQKILGSNVFGFALGGSLALLYTLVHKFIRMLMMYGANIYILYATFIEETAGVTGLKSLTPVAGIMIIASVYAVWGCIVAVAGYNVGRSIENKPAHMLYIKEIPVAPQVQSEPAMGSSPEPSFPWMAANLICVIMTFIFLSENSVVIPMMLIFSVYTAVRYRNMLKKFLKLKFWLPIIVISFLSGVFIYAADGNGVLSVVAISGGVRMVFRAYFMALFITGITFEITHPVIRNFIQKRYGDTIKTALQTAGITRNAVEPIFAGRGAMKNPVRTFRSLVTTAHSVAEKQFANVIIVTGGVNSGKTTFMLKEAERLSFLGVCGFCAFAHQLEPVKDKYYIRNLRSNGTELFCQRDRTGKFIFSETALQYGIETVRRDMKDSKYVFIDEAGKLELKGEGWFSLIKEVMKTDLTVVISVRDIFLHDFVSKFGIIRPAVINVEKI</sequence>
<dbReference type="EMBL" id="CP001968">
    <property type="protein sequence ID" value="ADD68364.1"/>
    <property type="molecule type" value="Genomic_DNA"/>
</dbReference>
<keyword evidence="2" id="KW-0418">Kinase</keyword>
<evidence type="ECO:0000313" key="2">
    <source>
        <dbReference type="EMBL" id="ADD68364.1"/>
    </source>
</evidence>
<keyword evidence="1" id="KW-0812">Transmembrane</keyword>
<keyword evidence="1" id="KW-1133">Transmembrane helix</keyword>
<feature type="transmembrane region" description="Helical" evidence="1">
    <location>
        <begin position="312"/>
        <end position="332"/>
    </location>
</feature>
<evidence type="ECO:0000256" key="1">
    <source>
        <dbReference type="SAM" id="Phobius"/>
    </source>
</evidence>
<feature type="transmembrane region" description="Helical" evidence="1">
    <location>
        <begin position="223"/>
        <end position="240"/>
    </location>
</feature>
<dbReference type="InParanoid" id="D4H8L5"/>
<organism evidence="2 3">
    <name type="scientific">Denitrovibrio acetiphilus (strain DSM 12809 / NBRC 114555 / N2460)</name>
    <dbReference type="NCBI Taxonomy" id="522772"/>
    <lineage>
        <taxon>Bacteria</taxon>
        <taxon>Pseudomonadati</taxon>
        <taxon>Deferribacterota</taxon>
        <taxon>Deferribacteres</taxon>
        <taxon>Deferribacterales</taxon>
        <taxon>Geovibrionaceae</taxon>
        <taxon>Denitrovibrio</taxon>
    </lineage>
</organism>
<dbReference type="InterPro" id="IPR027417">
    <property type="entry name" value="P-loop_NTPase"/>
</dbReference>
<dbReference type="RefSeq" id="WP_013010878.1">
    <property type="nucleotide sequence ID" value="NC_013943.1"/>
</dbReference>
<dbReference type="PaxDb" id="522772-Dacet_1597"/>
<dbReference type="GO" id="GO:0016301">
    <property type="term" value="F:kinase activity"/>
    <property type="evidence" value="ECO:0007669"/>
    <property type="project" value="UniProtKB-KW"/>
</dbReference>